<dbReference type="Gene3D" id="3.40.1440.10">
    <property type="entry name" value="GIY-YIG endonuclease"/>
    <property type="match status" value="1"/>
</dbReference>
<name>A0A1I7WBX5_HETBA</name>
<evidence type="ECO:0000313" key="3">
    <source>
        <dbReference type="Proteomes" id="UP000095283"/>
    </source>
</evidence>
<dbReference type="InterPro" id="IPR000305">
    <property type="entry name" value="GIY-YIG_endonuc"/>
</dbReference>
<proteinExistence type="predicted"/>
<feature type="domain" description="GIY-YIG" evidence="2">
    <location>
        <begin position="344"/>
        <end position="439"/>
    </location>
</feature>
<reference evidence="4" key="1">
    <citation type="submission" date="2016-11" db="UniProtKB">
        <authorList>
            <consortium name="WormBaseParasite"/>
        </authorList>
    </citation>
    <scope>IDENTIFICATION</scope>
</reference>
<evidence type="ECO:0000256" key="1">
    <source>
        <dbReference type="SAM" id="MobiDB-lite"/>
    </source>
</evidence>
<feature type="region of interest" description="Disordered" evidence="1">
    <location>
        <begin position="104"/>
        <end position="137"/>
    </location>
</feature>
<dbReference type="WBParaSite" id="Hba_02214">
    <property type="protein sequence ID" value="Hba_02214"/>
    <property type="gene ID" value="Hba_02214"/>
</dbReference>
<keyword evidence="3" id="KW-1185">Reference proteome</keyword>
<protein>
    <submittedName>
        <fullName evidence="4">GIY-YIG domain-containing protein</fullName>
    </submittedName>
</protein>
<evidence type="ECO:0000259" key="2">
    <source>
        <dbReference type="PROSITE" id="PS50164"/>
    </source>
</evidence>
<dbReference type="CDD" id="cd10446">
    <property type="entry name" value="GIY-YIG_unchar_1"/>
    <property type="match status" value="1"/>
</dbReference>
<organism evidence="3 4">
    <name type="scientific">Heterorhabditis bacteriophora</name>
    <name type="common">Entomopathogenic nematode worm</name>
    <dbReference type="NCBI Taxonomy" id="37862"/>
    <lineage>
        <taxon>Eukaryota</taxon>
        <taxon>Metazoa</taxon>
        <taxon>Ecdysozoa</taxon>
        <taxon>Nematoda</taxon>
        <taxon>Chromadorea</taxon>
        <taxon>Rhabditida</taxon>
        <taxon>Rhabditina</taxon>
        <taxon>Rhabditomorpha</taxon>
        <taxon>Strongyloidea</taxon>
        <taxon>Heterorhabditidae</taxon>
        <taxon>Heterorhabditis</taxon>
    </lineage>
</organism>
<dbReference type="AlphaFoldDB" id="A0A1I7WBX5"/>
<accession>A0A1I7WBX5</accession>
<dbReference type="Proteomes" id="UP000095283">
    <property type="component" value="Unplaced"/>
</dbReference>
<sequence length="440" mass="49826">MARLGLTSPILDKSISARGSDNTILQMPTQALAPKTRKRRCCARIANRLRVPEVHPMGARESFFDSGAIHDDQTPQIPPHVCLPCPVRPLLLLRPADVARGSFRARAEAQQGPSLSMHRRAPGRPAGRGPRRTSEAGQLLPLKRSGRWFRSGWQWEDGGPDCRQGLRVLLYDLIKLYEPSFDPARTKVHLARNNKIDDPIDVWLDGRFDDWQCWQRQRNFDRDLVLSLVQIPHTYRWMFAGLFRSVGSRPDVDANGTPHVDYTLERIDSTLALEGRLFVTGKYVSRTSYLRGETLSGDMVVHELLAEKLGDGEFPGFGHVDIDKGTLDRIVASGNNSWRAALSSVKGIYLLTDSKTGLLYVGKADGDAGIWGRWCQYSSTGHGWNKALVQEFGIKATERQRDLRFSILEVMDRRSQESQIDKRESHWKRILMSRNGYNRN</sequence>
<evidence type="ECO:0000313" key="4">
    <source>
        <dbReference type="WBParaSite" id="Hba_02214"/>
    </source>
</evidence>
<dbReference type="SUPFAM" id="SSF82771">
    <property type="entry name" value="GIY-YIG endonuclease"/>
    <property type="match status" value="1"/>
</dbReference>
<dbReference type="PROSITE" id="PS50164">
    <property type="entry name" value="GIY_YIG"/>
    <property type="match status" value="1"/>
</dbReference>
<dbReference type="InterPro" id="IPR035901">
    <property type="entry name" value="GIY-YIG_endonuc_sf"/>
</dbReference>